<dbReference type="Proteomes" id="UP001642360">
    <property type="component" value="Unassembled WGS sequence"/>
</dbReference>
<dbReference type="AlphaFoldDB" id="A0ABC8TT94"/>
<keyword evidence="3" id="KW-1185">Reference proteome</keyword>
<organism evidence="2 3">
    <name type="scientific">Ilex paraguariensis</name>
    <name type="common">yerba mate</name>
    <dbReference type="NCBI Taxonomy" id="185542"/>
    <lineage>
        <taxon>Eukaryota</taxon>
        <taxon>Viridiplantae</taxon>
        <taxon>Streptophyta</taxon>
        <taxon>Embryophyta</taxon>
        <taxon>Tracheophyta</taxon>
        <taxon>Spermatophyta</taxon>
        <taxon>Magnoliopsida</taxon>
        <taxon>eudicotyledons</taxon>
        <taxon>Gunneridae</taxon>
        <taxon>Pentapetalae</taxon>
        <taxon>asterids</taxon>
        <taxon>campanulids</taxon>
        <taxon>Aquifoliales</taxon>
        <taxon>Aquifoliaceae</taxon>
        <taxon>Ilex</taxon>
    </lineage>
</organism>
<proteinExistence type="predicted"/>
<reference evidence="2 3" key="1">
    <citation type="submission" date="2024-02" db="EMBL/GenBank/DDBJ databases">
        <authorList>
            <person name="Vignale AGUSTIN F."/>
            <person name="Sosa J E."/>
            <person name="Modenutti C."/>
        </authorList>
    </citation>
    <scope>NUCLEOTIDE SEQUENCE [LARGE SCALE GENOMIC DNA]</scope>
</reference>
<evidence type="ECO:0000256" key="1">
    <source>
        <dbReference type="SAM" id="MobiDB-lite"/>
    </source>
</evidence>
<protein>
    <submittedName>
        <fullName evidence="2">Uncharacterized protein</fullName>
    </submittedName>
</protein>
<evidence type="ECO:0000313" key="3">
    <source>
        <dbReference type="Proteomes" id="UP001642360"/>
    </source>
</evidence>
<accession>A0ABC8TT94</accession>
<gene>
    <name evidence="2" type="ORF">ILEXP_LOCUS42371</name>
</gene>
<dbReference type="PANTHER" id="PTHR31355:SF32">
    <property type="entry name" value="TORTIFOLIA1-LIKE PROTEIN 4"/>
    <property type="match status" value="1"/>
</dbReference>
<name>A0ABC8TT94_9AQUA</name>
<dbReference type="EMBL" id="CAUOFW020006054">
    <property type="protein sequence ID" value="CAK9172700.1"/>
    <property type="molecule type" value="Genomic_DNA"/>
</dbReference>
<feature type="non-terminal residue" evidence="2">
    <location>
        <position position="1"/>
    </location>
</feature>
<dbReference type="InterPro" id="IPR033337">
    <property type="entry name" value="TORTIFOLIA1/SINE1-2"/>
</dbReference>
<sequence>TVVIVDTPLLSPKVSVIWALKLLNRRKTIITSRTPPSEAASTQKRSPPKSSQKKPNAPMFSNTDINKPSDWKIDIALPQASSSKVACEDDLRSKHLGFPLLQMVIVVVTQKDKKTLPLQSNLCDEKLHKLGSLKFGSRVVPFHENDYCELDMTDGNNTEEVYGNQKEIEDLSLIRKQLLQIEHQQSSLLDLLQVS</sequence>
<evidence type="ECO:0000313" key="2">
    <source>
        <dbReference type="EMBL" id="CAK9172700.1"/>
    </source>
</evidence>
<dbReference type="PANTHER" id="PTHR31355">
    <property type="entry name" value="MICROTUBULE-ASSOCIATED PROTEIN TORTIFOLIA1"/>
    <property type="match status" value="1"/>
</dbReference>
<feature type="region of interest" description="Disordered" evidence="1">
    <location>
        <begin position="33"/>
        <end position="66"/>
    </location>
</feature>
<feature type="compositionally biased region" description="Low complexity" evidence="1">
    <location>
        <begin position="41"/>
        <end position="58"/>
    </location>
</feature>
<comment type="caution">
    <text evidence="2">The sequence shown here is derived from an EMBL/GenBank/DDBJ whole genome shotgun (WGS) entry which is preliminary data.</text>
</comment>